<evidence type="ECO:0000313" key="2">
    <source>
        <dbReference type="Proteomes" id="UP001497522"/>
    </source>
</evidence>
<sequence length="200" mass="22591">MLVCKPVEITKTSLLYGCKLCEELICVPQQQCARAMADSWQNFLYEEHSAVTLSLLRSRNSVKLLDVFIKKGRKGSKPVIQNVGSMVTLGSSESEETVNRLREGLASFESSGRGAADDKDLFKLERDQLEFKHTIKSENSVKVSLHIFGDAGLDLHGDRHLACSMEDVSLACVDRGELMEIIREELWKPDIEKLKRHKWP</sequence>
<protein>
    <submittedName>
        <fullName evidence="1">Uncharacterized protein</fullName>
    </submittedName>
</protein>
<gene>
    <name evidence="1" type="ORF">CSSPJE1EN2_LOCUS21257</name>
</gene>
<organism evidence="1 2">
    <name type="scientific">Sphagnum jensenii</name>
    <dbReference type="NCBI Taxonomy" id="128206"/>
    <lineage>
        <taxon>Eukaryota</taxon>
        <taxon>Viridiplantae</taxon>
        <taxon>Streptophyta</taxon>
        <taxon>Embryophyta</taxon>
        <taxon>Bryophyta</taxon>
        <taxon>Sphagnophytina</taxon>
        <taxon>Sphagnopsida</taxon>
        <taxon>Sphagnales</taxon>
        <taxon>Sphagnaceae</taxon>
        <taxon>Sphagnum</taxon>
    </lineage>
</organism>
<name>A0ABP1BTT6_9BRYO</name>
<dbReference type="Proteomes" id="UP001497522">
    <property type="component" value="Chromosome 7"/>
</dbReference>
<reference evidence="1" key="1">
    <citation type="submission" date="2024-03" db="EMBL/GenBank/DDBJ databases">
        <authorList>
            <consortium name="ELIXIR-Norway"/>
            <consortium name="Elixir Norway"/>
        </authorList>
    </citation>
    <scope>NUCLEOTIDE SEQUENCE</scope>
</reference>
<accession>A0ABP1BTT6</accession>
<dbReference type="EMBL" id="OZ023708">
    <property type="protein sequence ID" value="CAK9879768.1"/>
    <property type="molecule type" value="Genomic_DNA"/>
</dbReference>
<proteinExistence type="predicted"/>
<keyword evidence="2" id="KW-1185">Reference proteome</keyword>
<evidence type="ECO:0000313" key="1">
    <source>
        <dbReference type="EMBL" id="CAK9879768.1"/>
    </source>
</evidence>